<evidence type="ECO:0000313" key="4">
    <source>
        <dbReference type="EMBL" id="AEG98763.1"/>
    </source>
</evidence>
<dbReference type="Pfam" id="PF09937">
    <property type="entry name" value="DUF2169"/>
    <property type="match status" value="1"/>
</dbReference>
<dbReference type="Pfam" id="PF00805">
    <property type="entry name" value="Pentapeptide"/>
    <property type="match status" value="6"/>
</dbReference>
<dbReference type="InterPro" id="IPR051082">
    <property type="entry name" value="Pentapeptide-BTB/POZ_domain"/>
</dbReference>
<dbReference type="Proteomes" id="UP000008881">
    <property type="component" value="Chromosome"/>
</dbReference>
<dbReference type="EMBL" id="CP002824">
    <property type="protein sequence ID" value="AEG98763.1"/>
    <property type="molecule type" value="Genomic_DNA"/>
</dbReference>
<feature type="domain" description="DUF2169" evidence="3">
    <location>
        <begin position="20"/>
        <end position="299"/>
    </location>
</feature>
<protein>
    <recommendedName>
        <fullName evidence="3">DUF2169 domain-containing protein</fullName>
    </recommendedName>
</protein>
<evidence type="ECO:0000313" key="5">
    <source>
        <dbReference type="Proteomes" id="UP000008881"/>
    </source>
</evidence>
<organism evidence="4 5">
    <name type="scientific">Klebsiella aerogenes (strain ATCC 13048 / DSM 30053 / CCUG 1429 / JCM 1235 / KCTC 2190 / NBRC 13534 / NCIMB 10102 / NCTC 10006 / CDC 819-56)</name>
    <name type="common">Enterobacter aerogenes</name>
    <dbReference type="NCBI Taxonomy" id="1028307"/>
    <lineage>
        <taxon>Bacteria</taxon>
        <taxon>Pseudomonadati</taxon>
        <taxon>Pseudomonadota</taxon>
        <taxon>Gammaproteobacteria</taxon>
        <taxon>Enterobacterales</taxon>
        <taxon>Enterobacteriaceae</taxon>
        <taxon>Klebsiella/Raoultella group</taxon>
        <taxon>Klebsiella</taxon>
    </lineage>
</organism>
<evidence type="ECO:0000259" key="3">
    <source>
        <dbReference type="Pfam" id="PF09937"/>
    </source>
</evidence>
<sequence length="846" mass="96051">MKIIKPLRLSVLNRPFRWQGKNYLGVSVLALADMGPNPQLRPEMELWQLAADELQTSGGVVDMAIPKVRAEFLATGFAYTHHQQEKSACVARIDIDKLSKSLVVFGDREWTGQRMTRPQPFSEMRLDWSRAFGGGDYADNPHGLGVAPVKQQGREHHPLPNIEPLEGRVSSPQQKPQPASFGPLDIQWPRRFSRMGKKYDASWLQQDFPGFASDIDWKVFNAASPDQWWEDRDTLPPGAKWRIWNMHPEKPMQEGQLPPWQARCFIHRQRADETLFEEIALRATTVWFFPHREQMMLIWQGHIRINEDDAADVLQLIPALEKEGAARSLNHYRKVLAQRMDKEKGALFSFREKDLIPEETIGPWIDNEIEQSPSPQQENMKNRARLLREQHRAAIEASGGDIDSLLADIDEPTLPKLEDLPEFIADMERQAQEMENDAQQRKREMEAHYPQLNNDENQPRGPESMHRMQEMLHQHQHELSEKKRAQTREALHQMYLAAVQHQPPAVRLKGDLAMILRQRAERTMAQGGNFSGMDLTGVDFSGMDFRGANFEKALLECADLSHCQLDNASFQGAVLARTELQHSSLRNCDFSGASLVLAECHQSDFTGARFEDSQLQNALFAQCIFDHATLKTLILREISLIDCRFQRAELDGCVFMELTLAQPDFSHARLHKCSFLQSELEHAIFHQATLESCSLVQTIAERADFRAATWLASAAVSESSLIGADFSHATLQQSNLRQTPLQGARFVLAKIENSDLSEADCRDASFIRANLVGSLFVRTDFREADFTDANLMGALLQKSQLAGANFEGANLFRADLSQSFTSKTTRLDGAWTKRIKTLPKRDGEVI</sequence>
<feature type="region of interest" description="Disordered" evidence="2">
    <location>
        <begin position="151"/>
        <end position="183"/>
    </location>
</feature>
<dbReference type="PANTHER" id="PTHR14136:SF17">
    <property type="entry name" value="BTB_POZ DOMAIN-CONTAINING PROTEIN KCTD9"/>
    <property type="match status" value="1"/>
</dbReference>
<dbReference type="SUPFAM" id="SSF141571">
    <property type="entry name" value="Pentapeptide repeat-like"/>
    <property type="match status" value="2"/>
</dbReference>
<accession>A0A0H3FST9</accession>
<dbReference type="KEGG" id="eae:EAE_19280"/>
<evidence type="ECO:0000256" key="2">
    <source>
        <dbReference type="SAM" id="MobiDB-lite"/>
    </source>
</evidence>
<dbReference type="eggNOG" id="COG1357">
    <property type="taxonomic scope" value="Bacteria"/>
</dbReference>
<dbReference type="GeneID" id="93312041"/>
<keyword evidence="1" id="KW-0175">Coiled coil</keyword>
<dbReference type="PATRIC" id="fig|1028307.3.peg.3855"/>
<proteinExistence type="predicted"/>
<gene>
    <name evidence="4" type="ordered locus">EAE_19280</name>
</gene>
<dbReference type="Gene3D" id="2.160.20.80">
    <property type="entry name" value="E3 ubiquitin-protein ligase SopA"/>
    <property type="match status" value="3"/>
</dbReference>
<dbReference type="InterPro" id="IPR018683">
    <property type="entry name" value="DUF2169"/>
</dbReference>
<dbReference type="RefSeq" id="WP_015705435.1">
    <property type="nucleotide sequence ID" value="NC_015663.1"/>
</dbReference>
<name>A0A0H3FST9_KLEAK</name>
<keyword evidence="5" id="KW-1185">Reference proteome</keyword>
<dbReference type="OrthoDB" id="237820at2"/>
<dbReference type="InterPro" id="IPR001646">
    <property type="entry name" value="5peptide_repeat"/>
</dbReference>
<feature type="coiled-coil region" evidence="1">
    <location>
        <begin position="424"/>
        <end position="485"/>
    </location>
</feature>
<evidence type="ECO:0000256" key="1">
    <source>
        <dbReference type="SAM" id="Coils"/>
    </source>
</evidence>
<reference evidence="4 5" key="1">
    <citation type="journal article" date="2012" name="J. Bacteriol.">
        <title>Complete genome sequence of Enterobacter aerogenes KCTC 2190.</title>
        <authorList>
            <person name="Shin S.H."/>
            <person name="Kim S."/>
            <person name="Kim J.Y."/>
            <person name="Lee S."/>
            <person name="Um Y."/>
            <person name="Oh M.K."/>
            <person name="Kim Y.R."/>
            <person name="Lee J."/>
            <person name="Yang K.S."/>
        </authorList>
    </citation>
    <scope>NUCLEOTIDE SEQUENCE [LARGE SCALE GENOMIC DNA]</scope>
    <source>
        <strain evidence="4 5">KCTC 2190</strain>
    </source>
</reference>
<dbReference type="AlphaFoldDB" id="A0A0H3FST9"/>
<dbReference type="HOGENOM" id="CLU_007055_0_0_6"/>
<dbReference type="eggNOG" id="COG5351">
    <property type="taxonomic scope" value="Bacteria"/>
</dbReference>
<dbReference type="PANTHER" id="PTHR14136">
    <property type="entry name" value="BTB_POZ DOMAIN-CONTAINING PROTEIN KCTD9"/>
    <property type="match status" value="1"/>
</dbReference>